<keyword evidence="2" id="KW-1185">Reference proteome</keyword>
<sequence>MTVLQTAQLVVLQQLVLAVLDAVAAMANASLVSRSWMSKVSASSSLRYADSDSFMFHPLSFRRREQPAQLVLALLQLLVPQQLLVLELQLVVLDVAVQLQLLVPVAASASPASETSLTSNVSVSRVFSS</sequence>
<evidence type="ECO:0000313" key="2">
    <source>
        <dbReference type="Proteomes" id="UP000583800"/>
    </source>
</evidence>
<evidence type="ECO:0000313" key="1">
    <source>
        <dbReference type="EMBL" id="MBB6350125.1"/>
    </source>
</evidence>
<organism evidence="1 2">
    <name type="scientific">Nonomuraea muscovyensis</name>
    <dbReference type="NCBI Taxonomy" id="1124761"/>
    <lineage>
        <taxon>Bacteria</taxon>
        <taxon>Bacillati</taxon>
        <taxon>Actinomycetota</taxon>
        <taxon>Actinomycetes</taxon>
        <taxon>Streptosporangiales</taxon>
        <taxon>Streptosporangiaceae</taxon>
        <taxon>Nonomuraea</taxon>
    </lineage>
</organism>
<gene>
    <name evidence="1" type="ORF">FHU36_006697</name>
</gene>
<reference evidence="1 2" key="1">
    <citation type="submission" date="2020-08" db="EMBL/GenBank/DDBJ databases">
        <title>Sequencing the genomes of 1000 actinobacteria strains.</title>
        <authorList>
            <person name="Klenk H.-P."/>
        </authorList>
    </citation>
    <scope>NUCLEOTIDE SEQUENCE [LARGE SCALE GENOMIC DNA]</scope>
    <source>
        <strain evidence="1 2">DSM 45913</strain>
    </source>
</reference>
<dbReference type="AlphaFoldDB" id="A0A7X0C7S7"/>
<accession>A0A7X0C7S7</accession>
<dbReference type="Proteomes" id="UP000583800">
    <property type="component" value="Unassembled WGS sequence"/>
</dbReference>
<name>A0A7X0C7S7_9ACTN</name>
<comment type="caution">
    <text evidence="1">The sequence shown here is derived from an EMBL/GenBank/DDBJ whole genome shotgun (WGS) entry which is preliminary data.</text>
</comment>
<dbReference type="EMBL" id="JACHJB010000003">
    <property type="protein sequence ID" value="MBB6350125.1"/>
    <property type="molecule type" value="Genomic_DNA"/>
</dbReference>
<proteinExistence type="predicted"/>
<protein>
    <submittedName>
        <fullName evidence="1">Uncharacterized protein</fullName>
    </submittedName>
</protein>